<evidence type="ECO:0000256" key="1">
    <source>
        <dbReference type="PROSITE-ProRule" id="PRU00221"/>
    </source>
</evidence>
<evidence type="ECO:0008006" key="5">
    <source>
        <dbReference type="Google" id="ProtNLM"/>
    </source>
</evidence>
<feature type="repeat" description="WD" evidence="1">
    <location>
        <begin position="369"/>
        <end position="411"/>
    </location>
</feature>
<keyword evidence="4" id="KW-1185">Reference proteome</keyword>
<feature type="compositionally biased region" description="Basic and acidic residues" evidence="2">
    <location>
        <begin position="846"/>
        <end position="863"/>
    </location>
</feature>
<feature type="compositionally biased region" description="Low complexity" evidence="2">
    <location>
        <begin position="800"/>
        <end position="827"/>
    </location>
</feature>
<dbReference type="PROSITE" id="PS50082">
    <property type="entry name" value="WD_REPEATS_2"/>
    <property type="match status" value="7"/>
</dbReference>
<sequence>MEFAQPPPDVSQINFSMPPPQARHQNQHGNNLILGGGGGGGGHHHHYHHHFGGGMGAGKPGHPYFKQFGNFGRGPNGLPMTQDDFDGKRLRKSVMRKTVDYNASIVRALENRTWQRDYRDRHALQPESIYVPDLMPPPSYLDNPSNAVTTKFVKTATNKMRCPIFTLAWTPEGRRLVTGASSGEFTLWNGLTFNFETILQAHDVPVRTMVWSHNDIWMVTGDHSGCVKYWQSNMNNVKMFQAHKEPIRGISFSPSDSKFVSCSDDGTLRVWDFYRCQEERVLRGHGADVKCVHWHPQKALIVSGSKDNQQPIKLWDPKSGQALATLHAHKSTVMDLKWNDNGNWLVTASRDHLLKLFDLRNLREEVQVFRGHKKEASAVSWHPVHEGLFCSGGSDGSILFWNVGTDKEVGAIDQAHDSIVWTLAWHPLGHILCSGSNDHTIKFWTRNRPGDQMRDKYNLNTLPASWAGMEECDIEEHHVIPGMGPEDKVDFTESLMADKGFIPGLDLDQKNSGEEKRDKEKKVPYSKPIPRNFQAQWNDTGRTEDAEEATSKEIKEVITQIVENTPGVVPLQKIAPSAIIVYGKVITVHPGSKLEAAILAGPDALNKYISSGELEELADVMPFEDTNSPTRSGGRNSPSDRSKSPVRRKKSRFDTVQDHNAQMIYSKDVDSRQQIQPQVQASQQGFIPPLLALNVPQPDGFPGGVPPQSKDQDFRTFNNNNFSNSGDSIRPSPWSDGPPNQQQNALPNFPAGAHSGDGPNIGGNATQNPFSNNQNNSLGNSNFNNNSFHGGTAPFDGPYNNNTSNFESNGNGPNAGNYNNNNDNGSRGRSHGRHNDGGSRNNDNYNRNDSRSRDGGRRNDRSRQQNRRNRNRF</sequence>
<evidence type="ECO:0000256" key="2">
    <source>
        <dbReference type="SAM" id="MobiDB-lite"/>
    </source>
</evidence>
<feature type="compositionally biased region" description="Low complexity" evidence="2">
    <location>
        <begin position="768"/>
        <end position="788"/>
    </location>
</feature>
<dbReference type="InterPro" id="IPR036322">
    <property type="entry name" value="WD40_repeat_dom_sf"/>
</dbReference>
<feature type="compositionally biased region" description="Basic and acidic residues" evidence="2">
    <location>
        <begin position="507"/>
        <end position="523"/>
    </location>
</feature>
<dbReference type="FunFam" id="2.130.10.10:FF:000990">
    <property type="entry name" value="GG12984"/>
    <property type="match status" value="1"/>
</dbReference>
<keyword evidence="1" id="KW-0853">WD repeat</keyword>
<dbReference type="FunFam" id="2.130.10.10:FF:001049">
    <property type="entry name" value="CG1109"/>
    <property type="match status" value="1"/>
</dbReference>
<feature type="compositionally biased region" description="Basic and acidic residues" evidence="2">
    <location>
        <begin position="541"/>
        <end position="550"/>
    </location>
</feature>
<dbReference type="SMART" id="SM00320">
    <property type="entry name" value="WD40"/>
    <property type="match status" value="7"/>
</dbReference>
<dbReference type="OMA" id="SNRPNPW"/>
<feature type="compositionally biased region" description="Polar residues" evidence="2">
    <location>
        <begin position="625"/>
        <end position="636"/>
    </location>
</feature>
<accession>A0A7R8V5F3</accession>
<feature type="region of interest" description="Disordered" evidence="2">
    <location>
        <begin position="502"/>
        <end position="550"/>
    </location>
</feature>
<dbReference type="EMBL" id="LR899014">
    <property type="protein sequence ID" value="CAD7093013.1"/>
    <property type="molecule type" value="Genomic_DNA"/>
</dbReference>
<feature type="region of interest" description="Disordered" evidence="2">
    <location>
        <begin position="691"/>
        <end position="873"/>
    </location>
</feature>
<dbReference type="InterPro" id="IPR015943">
    <property type="entry name" value="WD40/YVTN_repeat-like_dom_sf"/>
</dbReference>
<dbReference type="GO" id="GO:0031124">
    <property type="term" value="P:mRNA 3'-end processing"/>
    <property type="evidence" value="ECO:0007669"/>
    <property type="project" value="InterPro"/>
</dbReference>
<dbReference type="Proteomes" id="UP000594454">
    <property type="component" value="Chromosome 6"/>
</dbReference>
<dbReference type="PANTHER" id="PTHR22836">
    <property type="entry name" value="WD40 REPEAT PROTEIN"/>
    <property type="match status" value="1"/>
</dbReference>
<evidence type="ECO:0000313" key="4">
    <source>
        <dbReference type="Proteomes" id="UP000594454"/>
    </source>
</evidence>
<dbReference type="Gene3D" id="2.130.10.10">
    <property type="entry name" value="YVTN repeat-like/Quinoprotein amine dehydrogenase"/>
    <property type="match status" value="3"/>
</dbReference>
<evidence type="ECO:0000313" key="3">
    <source>
        <dbReference type="EMBL" id="CAD7093013.1"/>
    </source>
</evidence>
<dbReference type="PANTHER" id="PTHR22836:SF0">
    <property type="entry name" value="PRE-MRNA 3' END PROCESSING PROTEIN WDR33"/>
    <property type="match status" value="1"/>
</dbReference>
<dbReference type="PROSITE" id="PS50294">
    <property type="entry name" value="WD_REPEATS_REGION"/>
    <property type="match status" value="4"/>
</dbReference>
<feature type="region of interest" description="Disordered" evidence="2">
    <location>
        <begin position="1"/>
        <end position="48"/>
    </location>
</feature>
<feature type="compositionally biased region" description="Basic residues" evidence="2">
    <location>
        <begin position="864"/>
        <end position="873"/>
    </location>
</feature>
<dbReference type="Pfam" id="PF00400">
    <property type="entry name" value="WD40"/>
    <property type="match status" value="6"/>
</dbReference>
<feature type="repeat" description="WD" evidence="1">
    <location>
        <begin position="240"/>
        <end position="272"/>
    </location>
</feature>
<name>A0A7R8V5F3_HERIL</name>
<feature type="repeat" description="WD" evidence="1">
    <location>
        <begin position="326"/>
        <end position="367"/>
    </location>
</feature>
<feature type="repeat" description="WD" evidence="1">
    <location>
        <begin position="157"/>
        <end position="189"/>
    </location>
</feature>
<proteinExistence type="predicted"/>
<dbReference type="SUPFAM" id="SSF50978">
    <property type="entry name" value="WD40 repeat-like"/>
    <property type="match status" value="1"/>
</dbReference>
<feature type="repeat" description="WD" evidence="1">
    <location>
        <begin position="199"/>
        <end position="231"/>
    </location>
</feature>
<dbReference type="OrthoDB" id="16717at2759"/>
<dbReference type="GO" id="GO:0005847">
    <property type="term" value="C:mRNA cleavage and polyadenylation specificity factor complex"/>
    <property type="evidence" value="ECO:0007669"/>
    <property type="project" value="TreeGrafter"/>
</dbReference>
<dbReference type="FunCoup" id="A0A7R8V5F3">
    <property type="interactions" value="795"/>
</dbReference>
<organism evidence="3 4">
    <name type="scientific">Hermetia illucens</name>
    <name type="common">Black soldier fly</name>
    <dbReference type="NCBI Taxonomy" id="343691"/>
    <lineage>
        <taxon>Eukaryota</taxon>
        <taxon>Metazoa</taxon>
        <taxon>Ecdysozoa</taxon>
        <taxon>Arthropoda</taxon>
        <taxon>Hexapoda</taxon>
        <taxon>Insecta</taxon>
        <taxon>Pterygota</taxon>
        <taxon>Neoptera</taxon>
        <taxon>Endopterygota</taxon>
        <taxon>Diptera</taxon>
        <taxon>Brachycera</taxon>
        <taxon>Stratiomyomorpha</taxon>
        <taxon>Stratiomyidae</taxon>
        <taxon>Hermetiinae</taxon>
        <taxon>Hermetia</taxon>
    </lineage>
</organism>
<protein>
    <recommendedName>
        <fullName evidence="5">Pre-mRNA 3' end processing protein WDR33</fullName>
    </recommendedName>
</protein>
<dbReference type="FunFam" id="2.130.10.10:FF:001116">
    <property type="entry name" value="GM10830"/>
    <property type="match status" value="1"/>
</dbReference>
<dbReference type="InterPro" id="IPR001680">
    <property type="entry name" value="WD40_rpt"/>
</dbReference>
<feature type="repeat" description="WD" evidence="1">
    <location>
        <begin position="413"/>
        <end position="444"/>
    </location>
</feature>
<dbReference type="InParanoid" id="A0A7R8V5F3"/>
<dbReference type="CDD" id="cd00200">
    <property type="entry name" value="WD40"/>
    <property type="match status" value="1"/>
</dbReference>
<dbReference type="InterPro" id="IPR045245">
    <property type="entry name" value="Pfs2-like"/>
</dbReference>
<gene>
    <name evidence="3" type="ORF">HERILL_LOCUS15328</name>
</gene>
<dbReference type="AlphaFoldDB" id="A0A7R8V5F3"/>
<feature type="repeat" description="WD" evidence="1">
    <location>
        <begin position="282"/>
        <end position="308"/>
    </location>
</feature>
<reference evidence="3 4" key="1">
    <citation type="submission" date="2020-11" db="EMBL/GenBank/DDBJ databases">
        <authorList>
            <person name="Wallbank WR R."/>
            <person name="Pardo Diaz C."/>
            <person name="Kozak K."/>
            <person name="Martin S."/>
            <person name="Jiggins C."/>
            <person name="Moest M."/>
            <person name="Warren A I."/>
            <person name="Generalovic N T."/>
            <person name="Byers J.R.P. K."/>
            <person name="Montejo-Kovacevich G."/>
            <person name="Yen C E."/>
        </authorList>
    </citation>
    <scope>NUCLEOTIDE SEQUENCE [LARGE SCALE GENOMIC DNA]</scope>
</reference>
<feature type="region of interest" description="Disordered" evidence="2">
    <location>
        <begin position="619"/>
        <end position="662"/>
    </location>
</feature>